<reference evidence="2 3" key="1">
    <citation type="journal article" date="2012" name="BMC Genomics">
        <title>Comparative genomic analysis of the genus Staphylococcus including Staphylococcus aureus and its newly described sister species Staphylococcus simiae.</title>
        <authorList>
            <person name="Suzuki H."/>
            <person name="Lefebure T."/>
            <person name="Pavinski Bitar P."/>
            <person name="Stanhope M.J."/>
        </authorList>
    </citation>
    <scope>NUCLEOTIDE SEQUENCE [LARGE SCALE GENOMIC DNA]</scope>
    <source>
        <strain evidence="2 3">CCM 7213</strain>
    </source>
</reference>
<sequence>MKRMEKNKKERIEKIKLFAIIVGAITQIINLIKAFFN</sequence>
<accession>G5JIN7</accession>
<gene>
    <name evidence="2" type="ORF">SS7213T_06626</name>
</gene>
<evidence type="ECO:0000313" key="2">
    <source>
        <dbReference type="EMBL" id="EHJ07943.1"/>
    </source>
</evidence>
<evidence type="ECO:0000313" key="3">
    <source>
        <dbReference type="Proteomes" id="UP000005413"/>
    </source>
</evidence>
<comment type="caution">
    <text evidence="2">The sequence shown here is derived from an EMBL/GenBank/DDBJ whole genome shotgun (WGS) entry which is preliminary data.</text>
</comment>
<dbReference type="PATRIC" id="fig|911238.3.peg.1129"/>
<evidence type="ECO:0000256" key="1">
    <source>
        <dbReference type="SAM" id="Phobius"/>
    </source>
</evidence>
<keyword evidence="3" id="KW-1185">Reference proteome</keyword>
<feature type="transmembrane region" description="Helical" evidence="1">
    <location>
        <begin position="15"/>
        <end position="36"/>
    </location>
</feature>
<organism evidence="2 3">
    <name type="scientific">Staphylococcus simiae CCM 7213 = CCUG 51256</name>
    <dbReference type="NCBI Taxonomy" id="911238"/>
    <lineage>
        <taxon>Bacteria</taxon>
        <taxon>Bacillati</taxon>
        <taxon>Bacillota</taxon>
        <taxon>Bacilli</taxon>
        <taxon>Bacillales</taxon>
        <taxon>Staphylococcaceae</taxon>
        <taxon>Staphylococcus</taxon>
    </lineage>
</organism>
<name>G5JIN7_9STAP</name>
<dbReference type="Proteomes" id="UP000005413">
    <property type="component" value="Unassembled WGS sequence"/>
</dbReference>
<keyword evidence="1" id="KW-0472">Membrane</keyword>
<keyword evidence="1" id="KW-1133">Transmembrane helix</keyword>
<dbReference type="EMBL" id="AEUN01000410">
    <property type="protein sequence ID" value="EHJ07943.1"/>
    <property type="molecule type" value="Genomic_DNA"/>
</dbReference>
<dbReference type="AlphaFoldDB" id="G5JIN7"/>
<protein>
    <submittedName>
        <fullName evidence="2">Uncharacterized protein</fullName>
    </submittedName>
</protein>
<proteinExistence type="predicted"/>
<keyword evidence="1" id="KW-0812">Transmembrane</keyword>